<protein>
    <submittedName>
        <fullName evidence="1">Uncharacterized protein</fullName>
    </submittedName>
</protein>
<reference evidence="1" key="1">
    <citation type="submission" date="2014-11" db="EMBL/GenBank/DDBJ databases">
        <authorList>
            <person name="Amaro Gonzalez C."/>
        </authorList>
    </citation>
    <scope>NUCLEOTIDE SEQUENCE</scope>
</reference>
<reference evidence="1" key="2">
    <citation type="journal article" date="2015" name="Fish Shellfish Immunol.">
        <title>Early steps in the European eel (Anguilla anguilla)-Vibrio vulnificus interaction in the gills: Role of the RtxA13 toxin.</title>
        <authorList>
            <person name="Callol A."/>
            <person name="Pajuelo D."/>
            <person name="Ebbesson L."/>
            <person name="Teles M."/>
            <person name="MacKenzie S."/>
            <person name="Amaro C."/>
        </authorList>
    </citation>
    <scope>NUCLEOTIDE SEQUENCE</scope>
</reference>
<sequence>MGFSSFLSRTKLSSRTI</sequence>
<organism evidence="1">
    <name type="scientific">Anguilla anguilla</name>
    <name type="common">European freshwater eel</name>
    <name type="synonym">Muraena anguilla</name>
    <dbReference type="NCBI Taxonomy" id="7936"/>
    <lineage>
        <taxon>Eukaryota</taxon>
        <taxon>Metazoa</taxon>
        <taxon>Chordata</taxon>
        <taxon>Craniata</taxon>
        <taxon>Vertebrata</taxon>
        <taxon>Euteleostomi</taxon>
        <taxon>Actinopterygii</taxon>
        <taxon>Neopterygii</taxon>
        <taxon>Teleostei</taxon>
        <taxon>Anguilliformes</taxon>
        <taxon>Anguillidae</taxon>
        <taxon>Anguilla</taxon>
    </lineage>
</organism>
<accession>A0A0E9SEE6</accession>
<proteinExistence type="predicted"/>
<dbReference type="AlphaFoldDB" id="A0A0E9SEE6"/>
<dbReference type="EMBL" id="GBXM01068906">
    <property type="protein sequence ID" value="JAH39671.1"/>
    <property type="molecule type" value="Transcribed_RNA"/>
</dbReference>
<evidence type="ECO:0000313" key="1">
    <source>
        <dbReference type="EMBL" id="JAH39671.1"/>
    </source>
</evidence>
<name>A0A0E9SEE6_ANGAN</name>